<dbReference type="InterPro" id="IPR052462">
    <property type="entry name" value="SLIRP/GR-RBP-like"/>
</dbReference>
<dbReference type="SUPFAM" id="SSF54928">
    <property type="entry name" value="RNA-binding domain, RBD"/>
    <property type="match status" value="1"/>
</dbReference>
<organism evidence="4 5">
    <name type="scientific">Paspalum notatum var. saurae</name>
    <dbReference type="NCBI Taxonomy" id="547442"/>
    <lineage>
        <taxon>Eukaryota</taxon>
        <taxon>Viridiplantae</taxon>
        <taxon>Streptophyta</taxon>
        <taxon>Embryophyta</taxon>
        <taxon>Tracheophyta</taxon>
        <taxon>Spermatophyta</taxon>
        <taxon>Magnoliopsida</taxon>
        <taxon>Liliopsida</taxon>
        <taxon>Poales</taxon>
        <taxon>Poaceae</taxon>
        <taxon>PACMAD clade</taxon>
        <taxon>Panicoideae</taxon>
        <taxon>Andropogonodae</taxon>
        <taxon>Paspaleae</taxon>
        <taxon>Paspalinae</taxon>
        <taxon>Paspalum</taxon>
    </lineage>
</organism>
<dbReference type="PANTHER" id="PTHR48027">
    <property type="entry name" value="HETEROGENEOUS NUCLEAR RIBONUCLEOPROTEIN 87F-RELATED"/>
    <property type="match status" value="1"/>
</dbReference>
<dbReference type="PROSITE" id="PS50102">
    <property type="entry name" value="RRM"/>
    <property type="match status" value="1"/>
</dbReference>
<dbReference type="InterPro" id="IPR035979">
    <property type="entry name" value="RBD_domain_sf"/>
</dbReference>
<proteinExistence type="predicted"/>
<evidence type="ECO:0000313" key="5">
    <source>
        <dbReference type="Proteomes" id="UP001341281"/>
    </source>
</evidence>
<evidence type="ECO:0000259" key="3">
    <source>
        <dbReference type="PROSITE" id="PS50102"/>
    </source>
</evidence>
<dbReference type="AlphaFoldDB" id="A0AAQ3T589"/>
<dbReference type="Proteomes" id="UP001341281">
    <property type="component" value="Chromosome 04"/>
</dbReference>
<evidence type="ECO:0000256" key="2">
    <source>
        <dbReference type="PROSITE-ProRule" id="PRU00176"/>
    </source>
</evidence>
<accession>A0AAQ3T589</accession>
<dbReference type="InterPro" id="IPR000504">
    <property type="entry name" value="RRM_dom"/>
</dbReference>
<feature type="domain" description="RRM" evidence="3">
    <location>
        <begin position="56"/>
        <end position="134"/>
    </location>
</feature>
<dbReference type="Pfam" id="PF00076">
    <property type="entry name" value="RRM_1"/>
    <property type="match status" value="1"/>
</dbReference>
<name>A0AAQ3T589_PASNO</name>
<dbReference type="InterPro" id="IPR012677">
    <property type="entry name" value="Nucleotide-bd_a/b_plait_sf"/>
</dbReference>
<dbReference type="SMART" id="SM00360">
    <property type="entry name" value="RRM"/>
    <property type="match status" value="1"/>
</dbReference>
<gene>
    <name evidence="4" type="ORF">U9M48_016337</name>
</gene>
<dbReference type="FunFam" id="3.30.70.330:FF:000714">
    <property type="entry name" value="Glycine-rich RNA-binding protein 2, mitochondrial"/>
    <property type="match status" value="1"/>
</dbReference>
<evidence type="ECO:0000256" key="1">
    <source>
        <dbReference type="ARBA" id="ARBA00022884"/>
    </source>
</evidence>
<sequence length="148" mass="15471">MAALLNWMRGGGGAAGGGGRRSLGDLRRKLFNRPTSASSSSSSPPPELVPPVVGSSNLFVGGLCYDTNETALRDAFSEYGDVTAVKVICHPTTGKSKGFGFVRFSSQHQAAEALHKMNGQVLDGRNIRVHYASSGQSPARRPPPASTG</sequence>
<dbReference type="EMBL" id="CP144748">
    <property type="protein sequence ID" value="WVZ67229.1"/>
    <property type="molecule type" value="Genomic_DNA"/>
</dbReference>
<protein>
    <recommendedName>
        <fullName evidence="3">RRM domain-containing protein</fullName>
    </recommendedName>
</protein>
<dbReference type="Gene3D" id="3.30.70.330">
    <property type="match status" value="1"/>
</dbReference>
<keyword evidence="1 2" id="KW-0694">RNA-binding</keyword>
<reference evidence="4 5" key="1">
    <citation type="submission" date="2024-02" db="EMBL/GenBank/DDBJ databases">
        <title>High-quality chromosome-scale genome assembly of Pensacola bahiagrass (Paspalum notatum Flugge var. saurae).</title>
        <authorList>
            <person name="Vega J.M."/>
            <person name="Podio M."/>
            <person name="Orjuela J."/>
            <person name="Siena L.A."/>
            <person name="Pessino S.C."/>
            <person name="Combes M.C."/>
            <person name="Mariac C."/>
            <person name="Albertini E."/>
            <person name="Pupilli F."/>
            <person name="Ortiz J.P.A."/>
            <person name="Leblanc O."/>
        </authorList>
    </citation>
    <scope>NUCLEOTIDE SEQUENCE [LARGE SCALE GENOMIC DNA]</scope>
    <source>
        <strain evidence="4">R1</strain>
        <tissue evidence="4">Leaf</tissue>
    </source>
</reference>
<evidence type="ECO:0000313" key="4">
    <source>
        <dbReference type="EMBL" id="WVZ67229.1"/>
    </source>
</evidence>
<dbReference type="GO" id="GO:0003723">
    <property type="term" value="F:RNA binding"/>
    <property type="evidence" value="ECO:0007669"/>
    <property type="project" value="UniProtKB-UniRule"/>
</dbReference>
<keyword evidence="5" id="KW-1185">Reference proteome</keyword>